<accession>A0ABQ9IDK5</accession>
<feature type="non-terminal residue" evidence="5">
    <location>
        <position position="385"/>
    </location>
</feature>
<evidence type="ECO:0000313" key="6">
    <source>
        <dbReference type="Proteomes" id="UP001159363"/>
    </source>
</evidence>
<dbReference type="InterPro" id="IPR046346">
    <property type="entry name" value="Aminoacid_DH-like_N_sf"/>
</dbReference>
<dbReference type="EMBL" id="JARBHB010000002">
    <property type="protein sequence ID" value="KAJ8894324.1"/>
    <property type="molecule type" value="Genomic_DNA"/>
</dbReference>
<dbReference type="InterPro" id="IPR036291">
    <property type="entry name" value="NAD(P)-bd_dom_sf"/>
</dbReference>
<reference evidence="5 6" key="1">
    <citation type="submission" date="2023-02" db="EMBL/GenBank/DDBJ databases">
        <title>LHISI_Scaffold_Assembly.</title>
        <authorList>
            <person name="Stuart O.P."/>
            <person name="Cleave R."/>
            <person name="Magrath M.J.L."/>
            <person name="Mikheyev A.S."/>
        </authorList>
    </citation>
    <scope>NUCLEOTIDE SEQUENCE [LARGE SCALE GENOMIC DNA]</scope>
    <source>
        <strain evidence="5">Daus_M_001</strain>
        <tissue evidence="5">Leg muscle</tissue>
    </source>
</reference>
<dbReference type="InterPro" id="IPR000672">
    <property type="entry name" value="THF_DH/CycHdrlase"/>
</dbReference>
<comment type="caution">
    <text evidence="5">The sequence shown here is derived from an EMBL/GenBank/DDBJ whole genome shotgun (WGS) entry which is preliminary data.</text>
</comment>
<evidence type="ECO:0000256" key="2">
    <source>
        <dbReference type="SAM" id="MobiDB-lite"/>
    </source>
</evidence>
<feature type="domain" description="Tetrahydrofolate dehydrogenase/cyclohydrolase NAD(P)-binding" evidence="4">
    <location>
        <begin position="303"/>
        <end position="384"/>
    </location>
</feature>
<dbReference type="PRINTS" id="PR00085">
    <property type="entry name" value="THFDHDRGNASE"/>
</dbReference>
<keyword evidence="1" id="KW-0554">One-carbon metabolism</keyword>
<organism evidence="5 6">
    <name type="scientific">Dryococelus australis</name>
    <dbReference type="NCBI Taxonomy" id="614101"/>
    <lineage>
        <taxon>Eukaryota</taxon>
        <taxon>Metazoa</taxon>
        <taxon>Ecdysozoa</taxon>
        <taxon>Arthropoda</taxon>
        <taxon>Hexapoda</taxon>
        <taxon>Insecta</taxon>
        <taxon>Pterygota</taxon>
        <taxon>Neoptera</taxon>
        <taxon>Polyneoptera</taxon>
        <taxon>Phasmatodea</taxon>
        <taxon>Verophasmatodea</taxon>
        <taxon>Anareolatae</taxon>
        <taxon>Phasmatidae</taxon>
        <taxon>Eurycanthinae</taxon>
        <taxon>Dryococelus</taxon>
    </lineage>
</organism>
<dbReference type="PANTHER" id="PTHR48099">
    <property type="entry name" value="C-1-TETRAHYDROFOLATE SYNTHASE, CYTOPLASMIC-RELATED"/>
    <property type="match status" value="1"/>
</dbReference>
<dbReference type="Proteomes" id="UP001159363">
    <property type="component" value="Chromosome 2"/>
</dbReference>
<dbReference type="InterPro" id="IPR020630">
    <property type="entry name" value="THF_DH/CycHdrlase_cat_dom"/>
</dbReference>
<feature type="domain" description="Tetrahydrofolate dehydrogenase/cyclohydrolase catalytic" evidence="3">
    <location>
        <begin position="59"/>
        <end position="156"/>
    </location>
</feature>
<dbReference type="Pfam" id="PF02882">
    <property type="entry name" value="THF_DHG_CYH_C"/>
    <property type="match status" value="1"/>
</dbReference>
<dbReference type="PANTHER" id="PTHR48099:SF11">
    <property type="entry name" value="BIFUNCTIONAL METHYLENETETRAHYDROFOLATE DEHYDROGENASE_CYCLOHYDROLASE, MITOCHONDRIAL"/>
    <property type="match status" value="1"/>
</dbReference>
<feature type="region of interest" description="Disordered" evidence="2">
    <location>
        <begin position="155"/>
        <end position="183"/>
    </location>
</feature>
<keyword evidence="6" id="KW-1185">Reference proteome</keyword>
<name>A0ABQ9IDK5_9NEOP</name>
<dbReference type="Gene3D" id="3.40.50.720">
    <property type="entry name" value="NAD(P)-binding Rossmann-like Domain"/>
    <property type="match status" value="1"/>
</dbReference>
<evidence type="ECO:0000259" key="3">
    <source>
        <dbReference type="Pfam" id="PF00763"/>
    </source>
</evidence>
<sequence length="385" mass="41510">MQENRAWLREVPRSATPQLFHFTALSGLSLSQGSTGQQGCCPTWPGDQLHGILWRAKVIDGVKIAKAFRAELWKEVEKWVAQGHRCPQLTAVCVGNDPASSLYIRNKVIAAKEVGIQSKILKYATKVTEEELLDTLESLNEDPGVDGILVQLQQPAQGSTSNHQQPAQGSTSNTGSCSSPEVPLQPHLAPSIPVITDSTVAGRHDVLGPAPKPSLKGGGLPSRLRRKAQCALQHKLEQSALRRLTPFRIVLPNRPHLRSPYLPLPDHISERTLCNAVDPKKDVDGFSAVNVGRFCLNMEAFIPCTALAVQQLLSRTGIETRGKHAVVCGRSKNVGLPIAMLLHADGTGKTGAMDATTTICHRNTPPDELAFITRSADIIISATGG</sequence>
<proteinExistence type="predicted"/>
<dbReference type="Gene3D" id="3.40.50.10860">
    <property type="entry name" value="Leucine Dehydrogenase, chain A, domain 1"/>
    <property type="match status" value="2"/>
</dbReference>
<evidence type="ECO:0000313" key="5">
    <source>
        <dbReference type="EMBL" id="KAJ8894324.1"/>
    </source>
</evidence>
<gene>
    <name evidence="5" type="ORF">PR048_006944</name>
</gene>
<dbReference type="SUPFAM" id="SSF53223">
    <property type="entry name" value="Aminoacid dehydrogenase-like, N-terminal domain"/>
    <property type="match status" value="1"/>
</dbReference>
<dbReference type="Pfam" id="PF00763">
    <property type="entry name" value="THF_DHG_CYH"/>
    <property type="match status" value="1"/>
</dbReference>
<dbReference type="SUPFAM" id="SSF51735">
    <property type="entry name" value="NAD(P)-binding Rossmann-fold domains"/>
    <property type="match status" value="1"/>
</dbReference>
<evidence type="ECO:0000259" key="4">
    <source>
        <dbReference type="Pfam" id="PF02882"/>
    </source>
</evidence>
<protein>
    <recommendedName>
        <fullName evidence="7">Methenyltetrahydrofolate cyclohydrolase</fullName>
    </recommendedName>
</protein>
<feature type="compositionally biased region" description="Polar residues" evidence="2">
    <location>
        <begin position="155"/>
        <end position="179"/>
    </location>
</feature>
<evidence type="ECO:0000256" key="1">
    <source>
        <dbReference type="ARBA" id="ARBA00022563"/>
    </source>
</evidence>
<dbReference type="InterPro" id="IPR020631">
    <property type="entry name" value="THF_DH/CycHdrlase_NAD-bd_dom"/>
</dbReference>
<evidence type="ECO:0008006" key="7">
    <source>
        <dbReference type="Google" id="ProtNLM"/>
    </source>
</evidence>